<dbReference type="Pfam" id="PF05163">
    <property type="entry name" value="DinB"/>
    <property type="match status" value="1"/>
</dbReference>
<dbReference type="InterPro" id="IPR007837">
    <property type="entry name" value="DinB"/>
</dbReference>
<evidence type="ECO:0000313" key="3">
    <source>
        <dbReference type="EMBL" id="MBE7368906.1"/>
    </source>
</evidence>
<name>A0ABR9S5W5_9BURK</name>
<accession>A0ABR9S5W5</accession>
<proteinExistence type="inferred from homology"/>
<organism evidence="3 4">
    <name type="scientific">Ramlibacter pallidus</name>
    <dbReference type="NCBI Taxonomy" id="2780087"/>
    <lineage>
        <taxon>Bacteria</taxon>
        <taxon>Pseudomonadati</taxon>
        <taxon>Pseudomonadota</taxon>
        <taxon>Betaproteobacteria</taxon>
        <taxon>Burkholderiales</taxon>
        <taxon>Comamonadaceae</taxon>
        <taxon>Ramlibacter</taxon>
    </lineage>
</organism>
<gene>
    <name evidence="3" type="ORF">IM787_15190</name>
</gene>
<keyword evidence="2" id="KW-0479">Metal-binding</keyword>
<reference evidence="3 4" key="1">
    <citation type="submission" date="2020-10" db="EMBL/GenBank/DDBJ databases">
        <title>Ramlibacter sp. HM2 16S ribosomal RNA gene Genome sequencing and assembly.</title>
        <authorList>
            <person name="Kang M."/>
        </authorList>
    </citation>
    <scope>NUCLEOTIDE SEQUENCE [LARGE SCALE GENOMIC DNA]</scope>
    <source>
        <strain evidence="3 4">HM2</strain>
    </source>
</reference>
<evidence type="ECO:0000256" key="2">
    <source>
        <dbReference type="ARBA" id="ARBA00022723"/>
    </source>
</evidence>
<dbReference type="Gene3D" id="1.20.120.450">
    <property type="entry name" value="dinb family like domain"/>
    <property type="match status" value="1"/>
</dbReference>
<keyword evidence="4" id="KW-1185">Reference proteome</keyword>
<evidence type="ECO:0000256" key="1">
    <source>
        <dbReference type="ARBA" id="ARBA00008635"/>
    </source>
</evidence>
<dbReference type="Proteomes" id="UP000806285">
    <property type="component" value="Unassembled WGS sequence"/>
</dbReference>
<dbReference type="PANTHER" id="PTHR37302">
    <property type="entry name" value="SLR1116 PROTEIN"/>
    <property type="match status" value="1"/>
</dbReference>
<protein>
    <submittedName>
        <fullName evidence="3">DinB family protein</fullName>
    </submittedName>
</protein>
<dbReference type="RefSeq" id="WP_193677520.1">
    <property type="nucleotide sequence ID" value="NZ_JADDIV010000004.1"/>
</dbReference>
<sequence>MRSDSDPLQKLLRYSAWANDTIYRSLAGVDPGILVQARPGRPSGALGVLGHIHVVGRIWKGHLTGEAHGFRSRNFESLPSFSELRELQLSLDGWYTEFASALPVGQRTVPIDFQFVDGGSGTMTAEEMLLHVVNHGTYHRGYVADMMYEAGLKPPTMDLPVFLRDAWRAAA</sequence>
<dbReference type="PANTHER" id="PTHR37302:SF1">
    <property type="entry name" value="PROTEIN DINB"/>
    <property type="match status" value="1"/>
</dbReference>
<dbReference type="EMBL" id="JADDIV010000004">
    <property type="protein sequence ID" value="MBE7368906.1"/>
    <property type="molecule type" value="Genomic_DNA"/>
</dbReference>
<dbReference type="InterPro" id="IPR034660">
    <property type="entry name" value="DinB/YfiT-like"/>
</dbReference>
<dbReference type="SUPFAM" id="SSF109854">
    <property type="entry name" value="DinB/YfiT-like putative metalloenzymes"/>
    <property type="match status" value="1"/>
</dbReference>
<evidence type="ECO:0000313" key="4">
    <source>
        <dbReference type="Proteomes" id="UP000806285"/>
    </source>
</evidence>
<comment type="similarity">
    <text evidence="1">Belongs to the DinB family.</text>
</comment>
<comment type="caution">
    <text evidence="3">The sequence shown here is derived from an EMBL/GenBank/DDBJ whole genome shotgun (WGS) entry which is preliminary data.</text>
</comment>